<keyword evidence="9" id="KW-1185">Reference proteome</keyword>
<organism evidence="8 9">
    <name type="scientific">Tuber aestivum</name>
    <name type="common">summer truffle</name>
    <dbReference type="NCBI Taxonomy" id="59557"/>
    <lineage>
        <taxon>Eukaryota</taxon>
        <taxon>Fungi</taxon>
        <taxon>Dikarya</taxon>
        <taxon>Ascomycota</taxon>
        <taxon>Pezizomycotina</taxon>
        <taxon>Pezizomycetes</taxon>
        <taxon>Pezizales</taxon>
        <taxon>Tuberaceae</taxon>
        <taxon>Tuber</taxon>
    </lineage>
</organism>
<evidence type="ECO:0000313" key="9">
    <source>
        <dbReference type="Proteomes" id="UP001412239"/>
    </source>
</evidence>
<keyword evidence="4 6" id="KW-1133">Transmembrane helix</keyword>
<dbReference type="AlphaFoldDB" id="A0A292PUL3"/>
<dbReference type="GO" id="GO:0016020">
    <property type="term" value="C:membrane"/>
    <property type="evidence" value="ECO:0007669"/>
    <property type="project" value="UniProtKB-SubCell"/>
</dbReference>
<evidence type="ECO:0000256" key="4">
    <source>
        <dbReference type="ARBA" id="ARBA00022989"/>
    </source>
</evidence>
<dbReference type="Gene3D" id="1.20.1250.20">
    <property type="entry name" value="MFS general substrate transporter like domains"/>
    <property type="match status" value="2"/>
</dbReference>
<feature type="transmembrane region" description="Helical" evidence="6">
    <location>
        <begin position="90"/>
        <end position="111"/>
    </location>
</feature>
<feature type="transmembrane region" description="Helical" evidence="6">
    <location>
        <begin position="448"/>
        <end position="468"/>
    </location>
</feature>
<dbReference type="PANTHER" id="PTHR43791:SF91">
    <property type="entry name" value="MAJOR FACILITATOR SUPERFAMILY (MFS) PROFILE DOMAIN-CONTAINING PROTEIN-RELATED"/>
    <property type="match status" value="1"/>
</dbReference>
<evidence type="ECO:0000256" key="1">
    <source>
        <dbReference type="ARBA" id="ARBA00004141"/>
    </source>
</evidence>
<feature type="non-terminal residue" evidence="8">
    <location>
        <position position="499"/>
    </location>
</feature>
<gene>
    <name evidence="8" type="ORF">GSTUAT00005476001</name>
</gene>
<feature type="transmembrane region" description="Helical" evidence="6">
    <location>
        <begin position="127"/>
        <end position="145"/>
    </location>
</feature>
<dbReference type="SUPFAM" id="SSF103473">
    <property type="entry name" value="MFS general substrate transporter"/>
    <property type="match status" value="1"/>
</dbReference>
<dbReference type="Proteomes" id="UP001412239">
    <property type="component" value="Unassembled WGS sequence"/>
</dbReference>
<reference evidence="8" key="1">
    <citation type="submission" date="2015-10" db="EMBL/GenBank/DDBJ databases">
        <authorList>
            <person name="Regsiter A."/>
            <person name="william w."/>
        </authorList>
    </citation>
    <scope>NUCLEOTIDE SEQUENCE</scope>
    <source>
        <strain evidence="8">Montdore</strain>
    </source>
</reference>
<dbReference type="EMBL" id="LN891048">
    <property type="protein sequence ID" value="CUS10395.1"/>
    <property type="molecule type" value="Genomic_DNA"/>
</dbReference>
<evidence type="ECO:0000256" key="3">
    <source>
        <dbReference type="ARBA" id="ARBA00022692"/>
    </source>
</evidence>
<dbReference type="FunFam" id="1.20.1250.20:FF:000068">
    <property type="entry name" value="MFS general substrate transporter"/>
    <property type="match status" value="1"/>
</dbReference>
<feature type="transmembrane region" description="Helical" evidence="6">
    <location>
        <begin position="415"/>
        <end position="436"/>
    </location>
</feature>
<dbReference type="InterPro" id="IPR011701">
    <property type="entry name" value="MFS"/>
</dbReference>
<keyword evidence="2" id="KW-0813">Transport</keyword>
<evidence type="ECO:0000256" key="6">
    <source>
        <dbReference type="SAM" id="Phobius"/>
    </source>
</evidence>
<dbReference type="InterPro" id="IPR036259">
    <property type="entry name" value="MFS_trans_sf"/>
</dbReference>
<name>A0A292PUL3_9PEZI</name>
<proteinExistence type="predicted"/>
<feature type="transmembrane region" description="Helical" evidence="6">
    <location>
        <begin position="221"/>
        <end position="241"/>
    </location>
</feature>
<feature type="domain" description="Major facilitator superfamily (MFS) profile" evidence="7">
    <location>
        <begin position="60"/>
        <end position="472"/>
    </location>
</feature>
<feature type="transmembrane region" description="Helical" evidence="6">
    <location>
        <begin position="157"/>
        <end position="177"/>
    </location>
</feature>
<dbReference type="InterPro" id="IPR020846">
    <property type="entry name" value="MFS_dom"/>
</dbReference>
<feature type="transmembrane region" description="Helical" evidence="6">
    <location>
        <begin position="329"/>
        <end position="348"/>
    </location>
</feature>
<feature type="non-terminal residue" evidence="8">
    <location>
        <position position="1"/>
    </location>
</feature>
<sequence>ADIQKPSPNNYETATKKNPKMATLQIGKSSQNSGTNMGPVGESYDAEYERELVRKLDKHIVPMIMLLYLFSFLDRVNIGNARLYGLEKELGLVGNQFQVSVSILFVTYLLFEIPSNLVLKKFTPRRYIAAIAVAWGLIATLTGLVNSYRSLIACRLLLGAVEAGLFPGLTVYLTFFYTRKELALRIGYLFVSAALAGACGGLLAYAIGFMEGIGGMKGWRWILIIEGIPTVLLGLVTYWSLADNPETASYLSEEEKRFMVIRRSRDASQTASAQELHWRDVRSCFTDWKSWAFASAQFGIDTMLYGFSTFLPTIIKAIGNWSNPQVQALTIPCYSLGAISYLIVAYISDKQQRRALYSLVFAGISIIGYGILLAPVPSGVHYFGCFMVAVGLYVSVGLPLAWLPNNCPRYGKRTAASSFQLTVGNASGIMVPFIYLSKDSPRYITGHAVSLCMVAWAALVWGFLWWWLSRANACRDRGEEDSKVSGMSEQEILELGDES</sequence>
<evidence type="ECO:0000259" key="7">
    <source>
        <dbReference type="PROSITE" id="PS50850"/>
    </source>
</evidence>
<evidence type="ECO:0000256" key="5">
    <source>
        <dbReference type="ARBA" id="ARBA00023136"/>
    </source>
</evidence>
<comment type="subcellular location">
    <subcellularLocation>
        <location evidence="1">Membrane</location>
        <topology evidence="1">Multi-pass membrane protein</topology>
    </subcellularLocation>
</comment>
<keyword evidence="3 6" id="KW-0812">Transmembrane</keyword>
<evidence type="ECO:0000256" key="2">
    <source>
        <dbReference type="ARBA" id="ARBA00022448"/>
    </source>
</evidence>
<feature type="transmembrane region" description="Helical" evidence="6">
    <location>
        <begin position="380"/>
        <end position="403"/>
    </location>
</feature>
<feature type="transmembrane region" description="Helical" evidence="6">
    <location>
        <begin position="355"/>
        <end position="374"/>
    </location>
</feature>
<evidence type="ECO:0000313" key="8">
    <source>
        <dbReference type="EMBL" id="CUS10395.1"/>
    </source>
</evidence>
<keyword evidence="5 6" id="KW-0472">Membrane</keyword>
<protein>
    <recommendedName>
        <fullName evidence="7">Major facilitator superfamily (MFS) profile domain-containing protein</fullName>
    </recommendedName>
</protein>
<dbReference type="Pfam" id="PF07690">
    <property type="entry name" value="MFS_1"/>
    <property type="match status" value="1"/>
</dbReference>
<dbReference type="CDD" id="cd17327">
    <property type="entry name" value="MFS_FEN2_like"/>
    <property type="match status" value="1"/>
</dbReference>
<dbReference type="PANTHER" id="PTHR43791">
    <property type="entry name" value="PERMEASE-RELATED"/>
    <property type="match status" value="1"/>
</dbReference>
<feature type="transmembrane region" description="Helical" evidence="6">
    <location>
        <begin position="189"/>
        <end position="209"/>
    </location>
</feature>
<feature type="transmembrane region" description="Helical" evidence="6">
    <location>
        <begin position="60"/>
        <end position="78"/>
    </location>
</feature>
<dbReference type="GO" id="GO:0022857">
    <property type="term" value="F:transmembrane transporter activity"/>
    <property type="evidence" value="ECO:0007669"/>
    <property type="project" value="InterPro"/>
</dbReference>
<dbReference type="FunFam" id="1.20.1250.20:FF:000034">
    <property type="entry name" value="MFS general substrate transporter"/>
    <property type="match status" value="1"/>
</dbReference>
<dbReference type="PROSITE" id="PS50850">
    <property type="entry name" value="MFS"/>
    <property type="match status" value="1"/>
</dbReference>
<accession>A0A292PUL3</accession>